<dbReference type="EMBL" id="SRMI01000003">
    <property type="protein sequence ID" value="TVY74378.1"/>
    <property type="molecule type" value="Genomic_DNA"/>
</dbReference>
<gene>
    <name evidence="1" type="ORF">Focb16_v005182</name>
</gene>
<evidence type="ECO:0000313" key="1">
    <source>
        <dbReference type="EMBL" id="TVY74378.1"/>
    </source>
</evidence>
<sequence length="157" mass="17918">MSSGVCFTSLPEPSEVGQIWQDLEVLIASLKSRLEHREQQYSELAVEVVENLESGIHGEERQAQLCKLRESWKHIQTLERELRFYLKQQRKLAESSMSRIAEQLGTLNVDSMARAIQASGMSKACYEKPVEPVFETITESPLEYTSDSWQSGVKRVI</sequence>
<protein>
    <submittedName>
        <fullName evidence="1">Uncharacterized protein</fullName>
    </submittedName>
</protein>
<dbReference type="Proteomes" id="UP000320707">
    <property type="component" value="Unassembled WGS sequence"/>
</dbReference>
<reference evidence="1 2" key="1">
    <citation type="journal article" date="2019" name="Microbiol. Resour. Announc.">
        <title>High-quality draft genome sequence of Fusarium oxysporum f. sp. cubense strain 160527, a causal agent of Panama disease.</title>
        <authorList>
            <person name="Asai S."/>
            <person name="Ayukawa Y."/>
            <person name="Gan P."/>
            <person name="Masuda S."/>
            <person name="Komatsu K."/>
            <person name="Shirasu K."/>
            <person name="Arie T."/>
        </authorList>
    </citation>
    <scope>NUCLEOTIDE SEQUENCE [LARGE SCALE GENOMIC DNA]</scope>
    <source>
        <strain evidence="1 2">160527</strain>
    </source>
</reference>
<proteinExistence type="predicted"/>
<accession>A0A559LJD7</accession>
<name>A0A559LJD7_FUSOC</name>
<organism evidence="1 2">
    <name type="scientific">Fusarium oxysporum f. sp. cubense</name>
    <dbReference type="NCBI Taxonomy" id="61366"/>
    <lineage>
        <taxon>Eukaryota</taxon>
        <taxon>Fungi</taxon>
        <taxon>Dikarya</taxon>
        <taxon>Ascomycota</taxon>
        <taxon>Pezizomycotina</taxon>
        <taxon>Sordariomycetes</taxon>
        <taxon>Hypocreomycetidae</taxon>
        <taxon>Hypocreales</taxon>
        <taxon>Nectriaceae</taxon>
        <taxon>Fusarium</taxon>
        <taxon>Fusarium oxysporum species complex</taxon>
    </lineage>
</organism>
<dbReference type="AlphaFoldDB" id="A0A559LJD7"/>
<evidence type="ECO:0000313" key="2">
    <source>
        <dbReference type="Proteomes" id="UP000320707"/>
    </source>
</evidence>
<comment type="caution">
    <text evidence="1">The sequence shown here is derived from an EMBL/GenBank/DDBJ whole genome shotgun (WGS) entry which is preliminary data.</text>
</comment>